<name>A0A1I0VQ59_9RHOB</name>
<evidence type="ECO:0000313" key="6">
    <source>
        <dbReference type="EMBL" id="SFA77786.1"/>
    </source>
</evidence>
<organism evidence="6 7">
    <name type="scientific">Poseidonocella pacifica</name>
    <dbReference type="NCBI Taxonomy" id="871651"/>
    <lineage>
        <taxon>Bacteria</taxon>
        <taxon>Pseudomonadati</taxon>
        <taxon>Pseudomonadota</taxon>
        <taxon>Alphaproteobacteria</taxon>
        <taxon>Rhodobacterales</taxon>
        <taxon>Roseobacteraceae</taxon>
        <taxon>Poseidonocella</taxon>
    </lineage>
</organism>
<dbReference type="AlphaFoldDB" id="A0A1I0VQ59"/>
<dbReference type="CDD" id="cd17393">
    <property type="entry name" value="MFS_MosC_like"/>
    <property type="match status" value="1"/>
</dbReference>
<feature type="transmembrane region" description="Helical" evidence="5">
    <location>
        <begin position="291"/>
        <end position="313"/>
    </location>
</feature>
<keyword evidence="2 5" id="KW-0812">Transmembrane</keyword>
<feature type="transmembrane region" description="Helical" evidence="5">
    <location>
        <begin position="353"/>
        <end position="375"/>
    </location>
</feature>
<dbReference type="GO" id="GO:0016020">
    <property type="term" value="C:membrane"/>
    <property type="evidence" value="ECO:0007669"/>
    <property type="project" value="UniProtKB-SubCell"/>
</dbReference>
<feature type="transmembrane region" description="Helical" evidence="5">
    <location>
        <begin position="234"/>
        <end position="255"/>
    </location>
</feature>
<proteinExistence type="predicted"/>
<evidence type="ECO:0000256" key="3">
    <source>
        <dbReference type="ARBA" id="ARBA00022989"/>
    </source>
</evidence>
<feature type="transmembrane region" description="Helical" evidence="5">
    <location>
        <begin position="12"/>
        <end position="29"/>
    </location>
</feature>
<reference evidence="6 7" key="1">
    <citation type="submission" date="2016-10" db="EMBL/GenBank/DDBJ databases">
        <authorList>
            <person name="de Groot N.N."/>
        </authorList>
    </citation>
    <scope>NUCLEOTIDE SEQUENCE [LARGE SCALE GENOMIC DNA]</scope>
    <source>
        <strain evidence="6 7">DSM 29316</strain>
    </source>
</reference>
<feature type="transmembrane region" description="Helical" evidence="5">
    <location>
        <begin position="72"/>
        <end position="89"/>
    </location>
</feature>
<feature type="transmembrane region" description="Helical" evidence="5">
    <location>
        <begin position="41"/>
        <end position="60"/>
    </location>
</feature>
<dbReference type="OrthoDB" id="5526080at2"/>
<evidence type="ECO:0000313" key="7">
    <source>
        <dbReference type="Proteomes" id="UP000198796"/>
    </source>
</evidence>
<dbReference type="InterPro" id="IPR051788">
    <property type="entry name" value="MFS_Transporter"/>
</dbReference>
<dbReference type="InterPro" id="IPR011701">
    <property type="entry name" value="MFS"/>
</dbReference>
<dbReference type="PANTHER" id="PTHR23514:SF13">
    <property type="entry name" value="INNER MEMBRANE PROTEIN YBJJ"/>
    <property type="match status" value="1"/>
</dbReference>
<accession>A0A1I0VQ59</accession>
<dbReference type="InterPro" id="IPR036259">
    <property type="entry name" value="MFS_trans_sf"/>
</dbReference>
<evidence type="ECO:0000256" key="4">
    <source>
        <dbReference type="ARBA" id="ARBA00023136"/>
    </source>
</evidence>
<comment type="subcellular location">
    <subcellularLocation>
        <location evidence="1">Membrane</location>
        <topology evidence="1">Multi-pass membrane protein</topology>
    </subcellularLocation>
</comment>
<dbReference type="EMBL" id="FOJU01000001">
    <property type="protein sequence ID" value="SFA77786.1"/>
    <property type="molecule type" value="Genomic_DNA"/>
</dbReference>
<feature type="transmembrane region" description="Helical" evidence="5">
    <location>
        <begin position="157"/>
        <end position="173"/>
    </location>
</feature>
<keyword evidence="3 5" id="KW-1133">Transmembrane helix</keyword>
<gene>
    <name evidence="6" type="ORF">SAMN05421688_0803</name>
</gene>
<protein>
    <submittedName>
        <fullName evidence="6">Predicted arabinose efflux permease, MFS family</fullName>
    </submittedName>
</protein>
<evidence type="ECO:0000256" key="2">
    <source>
        <dbReference type="ARBA" id="ARBA00022692"/>
    </source>
</evidence>
<dbReference type="GO" id="GO:0022857">
    <property type="term" value="F:transmembrane transporter activity"/>
    <property type="evidence" value="ECO:0007669"/>
    <property type="project" value="InterPro"/>
</dbReference>
<dbReference type="STRING" id="871651.SAMN05421688_0803"/>
<sequence>MRQDLATSRPVMAAFAVIGLYWGPFAAMVPVLKAQIGASDGVFGLCMLVASVGALVAMWLAPLAERLLGRRAMPILGACVGISFLLPGLAHSVPVFAICMLLASMSAGCLDVVMNARLSTLERRSGRSLMNLNHGAYSLVYAAAAMTTGIARELGMHPVAIFACFGIVTLWMISEMIRLPVDVAPTDEDSADKAPLPAGPIWLAGSIILVAFFGENGTEGWSALYLERSLGTGAAGGALGPALLGLTMGLGRIAGQLVSARIDEYRLIRWAALIAASGALIAASAPVPVVAYIGFAALGLGISVIGPTVYVIVGRDVTDAARTHVIARISAIGYLGFFIAPPLMGFLSEWSGLSAAFGIVALLILAVPVALLPAYRRLRDGLSSRSN</sequence>
<dbReference type="SUPFAM" id="SSF103473">
    <property type="entry name" value="MFS general substrate transporter"/>
    <property type="match status" value="1"/>
</dbReference>
<keyword evidence="7" id="KW-1185">Reference proteome</keyword>
<feature type="transmembrane region" description="Helical" evidence="5">
    <location>
        <begin position="135"/>
        <end position="151"/>
    </location>
</feature>
<dbReference type="PANTHER" id="PTHR23514">
    <property type="entry name" value="BYPASS OF STOP CODON PROTEIN 6"/>
    <property type="match status" value="1"/>
</dbReference>
<keyword evidence="4 5" id="KW-0472">Membrane</keyword>
<evidence type="ECO:0000256" key="1">
    <source>
        <dbReference type="ARBA" id="ARBA00004141"/>
    </source>
</evidence>
<dbReference type="Proteomes" id="UP000198796">
    <property type="component" value="Unassembled WGS sequence"/>
</dbReference>
<dbReference type="Pfam" id="PF07690">
    <property type="entry name" value="MFS_1"/>
    <property type="match status" value="1"/>
</dbReference>
<dbReference type="Gene3D" id="1.20.1250.20">
    <property type="entry name" value="MFS general substrate transporter like domains"/>
    <property type="match status" value="2"/>
</dbReference>
<feature type="transmembrane region" description="Helical" evidence="5">
    <location>
        <begin position="95"/>
        <end position="114"/>
    </location>
</feature>
<feature type="transmembrane region" description="Helical" evidence="5">
    <location>
        <begin position="325"/>
        <end position="347"/>
    </location>
</feature>
<feature type="transmembrane region" description="Helical" evidence="5">
    <location>
        <begin position="194"/>
        <end position="214"/>
    </location>
</feature>
<feature type="transmembrane region" description="Helical" evidence="5">
    <location>
        <begin position="267"/>
        <end position="285"/>
    </location>
</feature>
<evidence type="ECO:0000256" key="5">
    <source>
        <dbReference type="SAM" id="Phobius"/>
    </source>
</evidence>